<dbReference type="PATRIC" id="fig|294.194.peg.1920"/>
<comment type="caution">
    <text evidence="1">The sequence shown here is derived from an EMBL/GenBank/DDBJ whole genome shotgun (WGS) entry which is preliminary data.</text>
</comment>
<dbReference type="EMBL" id="LCYA01000052">
    <property type="protein sequence ID" value="KWV88823.1"/>
    <property type="molecule type" value="Genomic_DNA"/>
</dbReference>
<accession>A0A109LJH6</accession>
<dbReference type="AlphaFoldDB" id="A0A109LJH6"/>
<organism evidence="1 2">
    <name type="scientific">Pseudomonas fluorescens</name>
    <dbReference type="NCBI Taxonomy" id="294"/>
    <lineage>
        <taxon>Bacteria</taxon>
        <taxon>Pseudomonadati</taxon>
        <taxon>Pseudomonadota</taxon>
        <taxon>Gammaproteobacteria</taxon>
        <taxon>Pseudomonadales</taxon>
        <taxon>Pseudomonadaceae</taxon>
        <taxon>Pseudomonas</taxon>
    </lineage>
</organism>
<protein>
    <submittedName>
        <fullName evidence="1">Uncharacterized protein</fullName>
    </submittedName>
</protein>
<dbReference type="Proteomes" id="UP000061348">
    <property type="component" value="Unassembled WGS sequence"/>
</dbReference>
<reference evidence="1 2" key="1">
    <citation type="submission" date="2015-05" db="EMBL/GenBank/DDBJ databases">
        <title>A genomic and transcriptomic approach to investigate the blue pigment phenotype in Pseudomonas fluorescens.</title>
        <authorList>
            <person name="Andreani N.A."/>
            <person name="Cardazzo B."/>
        </authorList>
    </citation>
    <scope>NUCLEOTIDE SEQUENCE [LARGE SCALE GENOMIC DNA]</scope>
    <source>
        <strain evidence="1 2">Ps_22</strain>
    </source>
</reference>
<dbReference type="Pfam" id="PF13481">
    <property type="entry name" value="AAA_25"/>
    <property type="match status" value="1"/>
</dbReference>
<evidence type="ECO:0000313" key="1">
    <source>
        <dbReference type="EMBL" id="KWV88823.1"/>
    </source>
</evidence>
<gene>
    <name evidence="1" type="ORF">PFLmoz3_01718</name>
</gene>
<evidence type="ECO:0000313" key="2">
    <source>
        <dbReference type="Proteomes" id="UP000061348"/>
    </source>
</evidence>
<name>A0A109LJH6_PSEFL</name>
<proteinExistence type="predicted"/>
<dbReference type="Gene3D" id="3.40.50.300">
    <property type="entry name" value="P-loop containing nucleotide triphosphate hydrolases"/>
    <property type="match status" value="2"/>
</dbReference>
<dbReference type="SUPFAM" id="SSF52540">
    <property type="entry name" value="P-loop containing nucleoside triphosphate hydrolases"/>
    <property type="match status" value="1"/>
</dbReference>
<dbReference type="InterPro" id="IPR027417">
    <property type="entry name" value="P-loop_NTPase"/>
</dbReference>
<dbReference type="RefSeq" id="WP_060763994.1">
    <property type="nucleotide sequence ID" value="NZ_LCYA01000052.1"/>
</dbReference>
<sequence length="470" mass="51529">MSMNLWVEDGGSGWSPISALQRIGQINWLVDGVIPQASICWLVAPPQSYKTFVALDMAAAIANGQDWHGRQTERAIVLYVAAEGGDDIQLRRAITDSVRSKPSPVKIIQARPRIDDLQGKELLAAHLTLSSGVHWDDGDGNSGTPIHNWLLQKLGDALLAKLTEEEQEDFPSGVDCFDMLTAEPRTVTPSSQGIYDPSRDREIQRWRNKLCQRLSAHNSELYRMWQRDAYGNDSRSYLSSLLEAKHGIQGAGDQDAEDPCFLEKCPLLLIIDTYSQTAQDDDKRTVASYIKHLRDLIEMTGNRLSVIVIDHTTKAGNTYMGSGAKEGDVDVMLSVTASGKLVRIECDKMKAAKLFDPISLEMKSRDLEGFTDAQGRTLSSLYPVSGDRAHKHAAAAGGGTTAAAVILQLIDEAGGTIAANTLRDQFIEKQVSEGKRFESVGRTYRRVISSLVDDGVLNEGDNDTLVLVEA</sequence>